<feature type="domain" description="Glutaredoxin" evidence="1">
    <location>
        <begin position="4"/>
        <end position="53"/>
    </location>
</feature>
<proteinExistence type="predicted"/>
<comment type="caution">
    <text evidence="2">The sequence shown here is derived from an EMBL/GenBank/DDBJ whole genome shotgun (WGS) entry which is preliminary data.</text>
</comment>
<dbReference type="InterPro" id="IPR002109">
    <property type="entry name" value="Glutaredoxin"/>
</dbReference>
<reference evidence="2" key="1">
    <citation type="submission" date="2021-01" db="EMBL/GenBank/DDBJ databases">
        <title>Genomic Encyclopedia of Type Strains, Phase IV (KMG-IV): sequencing the most valuable type-strain genomes for metagenomic binning, comparative biology and taxonomic classification.</title>
        <authorList>
            <person name="Goeker M."/>
        </authorList>
    </citation>
    <scope>NUCLEOTIDE SEQUENCE</scope>
    <source>
        <strain evidence="2">DSM 25523</strain>
    </source>
</reference>
<evidence type="ECO:0000259" key="1">
    <source>
        <dbReference type="Pfam" id="PF00462"/>
    </source>
</evidence>
<dbReference type="SUPFAM" id="SSF52833">
    <property type="entry name" value="Thioredoxin-like"/>
    <property type="match status" value="1"/>
</dbReference>
<dbReference type="EMBL" id="JAFBEB010000013">
    <property type="protein sequence ID" value="MBM7591594.1"/>
    <property type="molecule type" value="Genomic_DNA"/>
</dbReference>
<dbReference type="CDD" id="cd02976">
    <property type="entry name" value="NrdH"/>
    <property type="match status" value="1"/>
</dbReference>
<dbReference type="Gene3D" id="3.40.30.10">
    <property type="entry name" value="Glutaredoxin"/>
    <property type="match status" value="1"/>
</dbReference>
<keyword evidence="3" id="KW-1185">Reference proteome</keyword>
<dbReference type="AlphaFoldDB" id="A0A938Y0D6"/>
<dbReference type="Pfam" id="PF00462">
    <property type="entry name" value="Glutaredoxin"/>
    <property type="match status" value="1"/>
</dbReference>
<dbReference type="InterPro" id="IPR036249">
    <property type="entry name" value="Thioredoxin-like_sf"/>
</dbReference>
<dbReference type="RefSeq" id="WP_204519294.1">
    <property type="nucleotide sequence ID" value="NZ_BAABIN010000037.1"/>
</dbReference>
<gene>
    <name evidence="2" type="ORF">JOD01_003245</name>
</gene>
<accession>A0A938Y0D6</accession>
<name>A0A938Y0D6_9BACL</name>
<organism evidence="2 3">
    <name type="scientific">Brevibacillus fulvus</name>
    <dbReference type="NCBI Taxonomy" id="1125967"/>
    <lineage>
        <taxon>Bacteria</taxon>
        <taxon>Bacillati</taxon>
        <taxon>Bacillota</taxon>
        <taxon>Bacilli</taxon>
        <taxon>Bacillales</taxon>
        <taxon>Paenibacillaceae</taxon>
        <taxon>Brevibacillus</taxon>
    </lineage>
</organism>
<evidence type="ECO:0000313" key="2">
    <source>
        <dbReference type="EMBL" id="MBM7591594.1"/>
    </source>
</evidence>
<sequence length="82" mass="9325">MAKVILYTQKTCGPCQEEKLWLTHQGIAFEERDIRENNTFFNEAIELGANMTPVTLIEAENGDRTVVHGFDKEALKEALDLQ</sequence>
<evidence type="ECO:0000313" key="3">
    <source>
        <dbReference type="Proteomes" id="UP000717624"/>
    </source>
</evidence>
<protein>
    <submittedName>
        <fullName evidence="2">Glutaredoxin</fullName>
    </submittedName>
</protein>
<dbReference type="Proteomes" id="UP000717624">
    <property type="component" value="Unassembled WGS sequence"/>
</dbReference>
<dbReference type="PROSITE" id="PS51354">
    <property type="entry name" value="GLUTAREDOXIN_2"/>
    <property type="match status" value="1"/>
</dbReference>